<dbReference type="PANTHER" id="PTHR22939">
    <property type="entry name" value="SERINE PROTEASE FAMILY S1C HTRA-RELATED"/>
    <property type="match status" value="1"/>
</dbReference>
<dbReference type="SUPFAM" id="SSF50156">
    <property type="entry name" value="PDZ domain-like"/>
    <property type="match status" value="1"/>
</dbReference>
<dbReference type="PRINTS" id="PR00834">
    <property type="entry name" value="PROTEASES2C"/>
</dbReference>
<evidence type="ECO:0000256" key="2">
    <source>
        <dbReference type="ARBA" id="ARBA00022670"/>
    </source>
</evidence>
<evidence type="ECO:0000256" key="4">
    <source>
        <dbReference type="SAM" id="MobiDB-lite"/>
    </source>
</evidence>
<dbReference type="PROSITE" id="PS51257">
    <property type="entry name" value="PROKAR_LIPOPROTEIN"/>
    <property type="match status" value="1"/>
</dbReference>
<dbReference type="InterPro" id="IPR001940">
    <property type="entry name" value="Peptidase_S1C"/>
</dbReference>
<reference evidence="6 7" key="1">
    <citation type="submission" date="2024-09" db="EMBL/GenBank/DDBJ databases">
        <title>Floridaenema gen nov. (Aerosakkonemataceae, Aerosakkonematales ord. nov., Cyanobacteria) from benthic tropical and subtropical fresh waters, with the description of four new species.</title>
        <authorList>
            <person name="Moretto J.A."/>
            <person name="Berthold D.E."/>
            <person name="Lefler F.W."/>
            <person name="Huang I.-S."/>
            <person name="Laughinghouse H. IV."/>
        </authorList>
    </citation>
    <scope>NUCLEOTIDE SEQUENCE [LARGE SCALE GENOMIC DNA]</scope>
    <source>
        <strain evidence="6 7">BLCC-F167</strain>
    </source>
</reference>
<dbReference type="SUPFAM" id="SSF50494">
    <property type="entry name" value="Trypsin-like serine proteases"/>
    <property type="match status" value="1"/>
</dbReference>
<dbReference type="InterPro" id="IPR009003">
    <property type="entry name" value="Peptidase_S1_PA"/>
</dbReference>
<accession>A0ABV4WJZ7</accession>
<evidence type="ECO:0000313" key="7">
    <source>
        <dbReference type="Proteomes" id="UP001576780"/>
    </source>
</evidence>
<feature type="region of interest" description="Disordered" evidence="4">
    <location>
        <begin position="37"/>
        <end position="59"/>
    </location>
</feature>
<name>A0ABV4WJZ7_9CYAN</name>
<organism evidence="6 7">
    <name type="scientific">Floridaenema evergladense BLCC-F167</name>
    <dbReference type="NCBI Taxonomy" id="3153639"/>
    <lineage>
        <taxon>Bacteria</taxon>
        <taxon>Bacillati</taxon>
        <taxon>Cyanobacteriota</taxon>
        <taxon>Cyanophyceae</taxon>
        <taxon>Oscillatoriophycideae</taxon>
        <taxon>Aerosakkonematales</taxon>
        <taxon>Aerosakkonemataceae</taxon>
        <taxon>Floridanema</taxon>
        <taxon>Floridanema evergladense</taxon>
    </lineage>
</organism>
<evidence type="ECO:0000256" key="3">
    <source>
        <dbReference type="ARBA" id="ARBA00022801"/>
    </source>
</evidence>
<dbReference type="Pfam" id="PF13180">
    <property type="entry name" value="PDZ_2"/>
    <property type="match status" value="1"/>
</dbReference>
<evidence type="ECO:0000313" key="6">
    <source>
        <dbReference type="EMBL" id="MFB2835409.1"/>
    </source>
</evidence>
<dbReference type="RefSeq" id="WP_413277822.1">
    <property type="nucleotide sequence ID" value="NZ_JBHFNT010000107.1"/>
</dbReference>
<feature type="domain" description="PDZ" evidence="5">
    <location>
        <begin position="289"/>
        <end position="379"/>
    </location>
</feature>
<gene>
    <name evidence="6" type="ORF">ACE1CA_12830</name>
</gene>
<dbReference type="Proteomes" id="UP001576780">
    <property type="component" value="Unassembled WGS sequence"/>
</dbReference>
<dbReference type="NCBIfam" id="NF041521">
    <property type="entry name" value="HhoA_HhoB_HtrA"/>
    <property type="match status" value="1"/>
</dbReference>
<sequence length="401" mass="42476">MRLVNFSGKKPTIQLVLLILATGVAFLTGCSQPSALKREPDLSDNQNQNSPSPVSQTNPITSNFVVEAVEKVGPAVVRIDSSRSVRRDVAEGYGDPFSRPFFGAPPPSRRVRQGTGSGFLINAEGQVLTNAHVIDGADTVKVTLSDGRSFAGKVLGEDKVTDIAVVKINANKLPTVALGNSERLQPGEWAIAIGNPLGLDKTVTVGVISATERSSSQVGVPDKRIGFIQTDAAINPGNSGGPLLNSRGEVVGINTAIIGGAQGLGFAIPINKAQQIAQQLISTGKVEHPFIGVQMVNLTPEIKERLKVASNGEINITADRGVLVIRTVSNSPAAKVGIKPGDIIQKVANRTVTKSEQVQEEIEKYKVGDRLPIQIQRNNQTQNLQVQLSSLPATTTTEDEP</sequence>
<dbReference type="Pfam" id="PF13365">
    <property type="entry name" value="Trypsin_2"/>
    <property type="match status" value="1"/>
</dbReference>
<dbReference type="InterPro" id="IPR001478">
    <property type="entry name" value="PDZ"/>
</dbReference>
<proteinExistence type="inferred from homology"/>
<dbReference type="InterPro" id="IPR036034">
    <property type="entry name" value="PDZ_sf"/>
</dbReference>
<evidence type="ECO:0000256" key="1">
    <source>
        <dbReference type="ARBA" id="ARBA00010541"/>
    </source>
</evidence>
<dbReference type="Gene3D" id="2.40.10.120">
    <property type="match status" value="1"/>
</dbReference>
<comment type="similarity">
    <text evidence="1">Belongs to the peptidase S1C family.</text>
</comment>
<dbReference type="PANTHER" id="PTHR22939:SF129">
    <property type="entry name" value="SERINE PROTEASE HTRA2, MITOCHONDRIAL"/>
    <property type="match status" value="1"/>
</dbReference>
<keyword evidence="2" id="KW-0645">Protease</keyword>
<dbReference type="InterPro" id="IPR048172">
    <property type="entry name" value="HhoA_HhoB_HtrA-like"/>
</dbReference>
<keyword evidence="7" id="KW-1185">Reference proteome</keyword>
<dbReference type="SMART" id="SM00228">
    <property type="entry name" value="PDZ"/>
    <property type="match status" value="1"/>
</dbReference>
<dbReference type="Gene3D" id="2.30.42.10">
    <property type="match status" value="1"/>
</dbReference>
<dbReference type="GO" id="GO:0016787">
    <property type="term" value="F:hydrolase activity"/>
    <property type="evidence" value="ECO:0007669"/>
    <property type="project" value="UniProtKB-KW"/>
</dbReference>
<comment type="caution">
    <text evidence="6">The sequence shown here is derived from an EMBL/GenBank/DDBJ whole genome shotgun (WGS) entry which is preliminary data.</text>
</comment>
<feature type="compositionally biased region" description="Polar residues" evidence="4">
    <location>
        <begin position="43"/>
        <end position="59"/>
    </location>
</feature>
<dbReference type="EMBL" id="JBHFNT010000107">
    <property type="protein sequence ID" value="MFB2835409.1"/>
    <property type="molecule type" value="Genomic_DNA"/>
</dbReference>
<evidence type="ECO:0000259" key="5">
    <source>
        <dbReference type="SMART" id="SM00228"/>
    </source>
</evidence>
<protein>
    <submittedName>
        <fullName evidence="6">HhoA/HhoB/HtrA family serine endopeptidase</fullName>
        <ecNumber evidence="6">3.4.21.-</ecNumber>
    </submittedName>
</protein>
<keyword evidence="3 6" id="KW-0378">Hydrolase</keyword>
<dbReference type="EC" id="3.4.21.-" evidence="6"/>